<comment type="caution">
    <text evidence="6">The sequence shown here is derived from an EMBL/GenBank/DDBJ whole genome shotgun (WGS) entry which is preliminary data.</text>
</comment>
<protein>
    <submittedName>
        <fullName evidence="6">Protein kinase</fullName>
    </submittedName>
</protein>
<evidence type="ECO:0000256" key="1">
    <source>
        <dbReference type="PROSITE-ProRule" id="PRU10141"/>
    </source>
</evidence>
<dbReference type="InterPro" id="IPR000719">
    <property type="entry name" value="Prot_kinase_dom"/>
</dbReference>
<keyword evidence="6" id="KW-0418">Kinase</keyword>
<dbReference type="SUPFAM" id="SSF56112">
    <property type="entry name" value="Protein kinase-like (PK-like)"/>
    <property type="match status" value="1"/>
</dbReference>
<evidence type="ECO:0000256" key="2">
    <source>
        <dbReference type="SAM" id="MobiDB-lite"/>
    </source>
</evidence>
<reference evidence="6 7" key="1">
    <citation type="submission" date="2022-04" db="EMBL/GenBank/DDBJ databases">
        <title>Positive selection, recombination, and allopatry shape intraspecific diversity of widespread and dominant cyanobacteria.</title>
        <authorList>
            <person name="Wei J."/>
            <person name="Shu W."/>
            <person name="Hu C."/>
        </authorList>
    </citation>
    <scope>NUCLEOTIDE SEQUENCE [LARGE SCALE GENOMIC DNA]</scope>
    <source>
        <strain evidence="6 7">GB2-A5</strain>
    </source>
</reference>
<feature type="domain" description="VIT" evidence="5">
    <location>
        <begin position="358"/>
        <end position="486"/>
    </location>
</feature>
<evidence type="ECO:0000259" key="4">
    <source>
        <dbReference type="PROSITE" id="PS50234"/>
    </source>
</evidence>
<dbReference type="PROSITE" id="PS50234">
    <property type="entry name" value="VWFA"/>
    <property type="match status" value="1"/>
</dbReference>
<dbReference type="Proteomes" id="UP001442494">
    <property type="component" value="Unassembled WGS sequence"/>
</dbReference>
<dbReference type="SMART" id="SM00220">
    <property type="entry name" value="S_TKc"/>
    <property type="match status" value="1"/>
</dbReference>
<proteinExistence type="predicted"/>
<organism evidence="6 7">
    <name type="scientific">Funiculus sociatus GB2-A5</name>
    <dbReference type="NCBI Taxonomy" id="2933946"/>
    <lineage>
        <taxon>Bacteria</taxon>
        <taxon>Bacillati</taxon>
        <taxon>Cyanobacteriota</taxon>
        <taxon>Cyanophyceae</taxon>
        <taxon>Coleofasciculales</taxon>
        <taxon>Coleofasciculaceae</taxon>
        <taxon>Funiculus</taxon>
    </lineage>
</organism>
<dbReference type="GO" id="GO:0016301">
    <property type="term" value="F:kinase activity"/>
    <property type="evidence" value="ECO:0007669"/>
    <property type="project" value="UniProtKB-KW"/>
</dbReference>
<sequence>MTTFPPQESTAHNQHRCYCLNPNCKQPENSGNATICSSCSANLLLQDRYRAIQQIGQGGFGRTFLATDESKSSKARCVIKQFFPQQQGTNNRKKAAELFRQEATRLELLGKHHQIPQLLEYFEQDDHQYLVQEFIDGQNLAQELAQKGAFNETEIRQLLQSLLPVLQFVHSHQMIHRDIKPENIIRRRKDNHLVLVDFGAAKYATETMLGRTGTVIGSAAYTAPEQTKGKAVFGSDLYSLGVTCIHLLTQIPPFDLSDTSEDTWVWRHFLPKPVSKQLGSILDRMLKTGTKHRYQSAAEVLQDLNLRRLPVVNKSKKKWLVAGAILLFGFVGVRYLVSPVAQQVSIPENRVAIKPPKSGGLLGTVNGQQQAFPLTHTEVMAKVSGNVSRVSVTQTFTNPFNNPLEAVYVFPLPDEAAVDDMEIKVGDRIIRGKIKKRAEAKQIYEQAKQQGQTAGLLEQERDNVFTQSLANIKPGEKIDVTIRYTESLKFEKGNYEFVFPMVVEPRYVPGNHVADAAKINPPTLSAGTRSGQDIGVTVEIEAGVPISNLRSPSHQILTAKDGRMMRVELSKQNAIPNKDLILRYQVAGNETQSTVLTDADERGGHFASYLIPAVQYQSNEIVPKDVVFLMDTSGSQSGEPIQQSKELMRRFINGLNPNDTFTIIDFASSTTQLSSTPLQNTPKNRQKALDYINRLDANGGSELLNGIQTVLNFPEAPEGRLRSVVMISDGLIGDDEQVIAEVKKRLKPGNRLYSFGVGSSINRFLIDRIAEEGRGTSEVVPPQEPAQKVVEKFFQDINNPVLTNIEVSWEGSGKAPEIYPLKAPDLYANQPLVLFGRKGDRARGTLKITGIAAGGKRYEKKLPIDFEGGGNDAIAQLWGRARIKDLMNEIYGNENPINVKAVTDTALDYRLLSKYTAFVAVTEQVRVDPKKTQKVQVPVETPEGMDAESTYSGSDPVPEPSQILGNILAVVLLGMYFTWKRSQKLESKQ</sequence>
<name>A0ABV0JJY7_9CYAN</name>
<dbReference type="SMART" id="SM00609">
    <property type="entry name" value="VIT"/>
    <property type="match status" value="1"/>
</dbReference>
<dbReference type="InterPro" id="IPR036465">
    <property type="entry name" value="vWFA_dom_sf"/>
</dbReference>
<dbReference type="PANTHER" id="PTHR45737:SF6">
    <property type="entry name" value="VON WILLEBRAND FACTOR A DOMAIN-CONTAINING PROTEIN 5A"/>
    <property type="match status" value="1"/>
</dbReference>
<keyword evidence="1" id="KW-0547">Nucleotide-binding</keyword>
<evidence type="ECO:0000259" key="3">
    <source>
        <dbReference type="PROSITE" id="PS50011"/>
    </source>
</evidence>
<evidence type="ECO:0000313" key="7">
    <source>
        <dbReference type="Proteomes" id="UP001442494"/>
    </source>
</evidence>
<dbReference type="PROSITE" id="PS50011">
    <property type="entry name" value="PROTEIN_KINASE_DOM"/>
    <property type="match status" value="1"/>
</dbReference>
<dbReference type="SMART" id="SM00327">
    <property type="entry name" value="VWA"/>
    <property type="match status" value="1"/>
</dbReference>
<feature type="domain" description="Protein kinase" evidence="3">
    <location>
        <begin position="49"/>
        <end position="306"/>
    </location>
</feature>
<dbReference type="Gene3D" id="1.10.510.10">
    <property type="entry name" value="Transferase(Phosphotransferase) domain 1"/>
    <property type="match status" value="1"/>
</dbReference>
<keyword evidence="6" id="KW-0808">Transferase</keyword>
<dbReference type="SUPFAM" id="SSF53300">
    <property type="entry name" value="vWA-like"/>
    <property type="match status" value="1"/>
</dbReference>
<dbReference type="Pfam" id="PF00069">
    <property type="entry name" value="Pkinase"/>
    <property type="match status" value="1"/>
</dbReference>
<dbReference type="InterPro" id="IPR017441">
    <property type="entry name" value="Protein_kinase_ATP_BS"/>
</dbReference>
<keyword evidence="1" id="KW-0067">ATP-binding</keyword>
<keyword evidence="7" id="KW-1185">Reference proteome</keyword>
<dbReference type="Gene3D" id="3.40.50.410">
    <property type="entry name" value="von Willebrand factor, type A domain"/>
    <property type="match status" value="1"/>
</dbReference>
<accession>A0ABV0JJY7</accession>
<dbReference type="Pfam" id="PF13768">
    <property type="entry name" value="VWA_3"/>
    <property type="match status" value="1"/>
</dbReference>
<dbReference type="PROSITE" id="PS51468">
    <property type="entry name" value="VIT"/>
    <property type="match status" value="1"/>
</dbReference>
<dbReference type="PROSITE" id="PS00107">
    <property type="entry name" value="PROTEIN_KINASE_ATP"/>
    <property type="match status" value="1"/>
</dbReference>
<dbReference type="InterPro" id="IPR011009">
    <property type="entry name" value="Kinase-like_dom_sf"/>
</dbReference>
<dbReference type="NCBIfam" id="NF045510">
    <property type="entry name" value="4Cys_prefix_kin"/>
    <property type="match status" value="1"/>
</dbReference>
<dbReference type="InterPro" id="IPR002035">
    <property type="entry name" value="VWF_A"/>
</dbReference>
<dbReference type="CDD" id="cd14014">
    <property type="entry name" value="STKc_PknB_like"/>
    <property type="match status" value="1"/>
</dbReference>
<dbReference type="EMBL" id="JAMPKK010000006">
    <property type="protein sequence ID" value="MEP0863749.1"/>
    <property type="molecule type" value="Genomic_DNA"/>
</dbReference>
<feature type="region of interest" description="Disordered" evidence="2">
    <location>
        <begin position="933"/>
        <end position="956"/>
    </location>
</feature>
<dbReference type="RefSeq" id="WP_190422637.1">
    <property type="nucleotide sequence ID" value="NZ_JAMPKK010000006.1"/>
</dbReference>
<evidence type="ECO:0000259" key="5">
    <source>
        <dbReference type="PROSITE" id="PS51468"/>
    </source>
</evidence>
<feature type="binding site" evidence="1">
    <location>
        <position position="80"/>
    </location>
    <ligand>
        <name>ATP</name>
        <dbReference type="ChEBI" id="CHEBI:30616"/>
    </ligand>
</feature>
<feature type="domain" description="VWFA" evidence="4">
    <location>
        <begin position="625"/>
        <end position="797"/>
    </location>
</feature>
<dbReference type="InterPro" id="IPR013694">
    <property type="entry name" value="VIT"/>
</dbReference>
<dbReference type="Pfam" id="PF08487">
    <property type="entry name" value="VIT"/>
    <property type="match status" value="1"/>
</dbReference>
<dbReference type="PANTHER" id="PTHR45737">
    <property type="entry name" value="VON WILLEBRAND FACTOR A DOMAIN-CONTAINING PROTEIN 5A"/>
    <property type="match status" value="1"/>
</dbReference>
<evidence type="ECO:0000313" key="6">
    <source>
        <dbReference type="EMBL" id="MEP0863749.1"/>
    </source>
</evidence>
<gene>
    <name evidence="6" type="ORF">NDI37_04620</name>
</gene>